<feature type="region of interest" description="Disordered" evidence="1">
    <location>
        <begin position="1"/>
        <end position="25"/>
    </location>
</feature>
<reference evidence="2 3" key="1">
    <citation type="journal article" date="2024" name="Commun. Biol.">
        <title>Comparative genomic analysis of thermophilic fungi reveals convergent evolutionary adaptations and gene losses.</title>
        <authorList>
            <person name="Steindorff A.S."/>
            <person name="Aguilar-Pontes M.V."/>
            <person name="Robinson A.J."/>
            <person name="Andreopoulos B."/>
            <person name="LaButti K."/>
            <person name="Kuo A."/>
            <person name="Mondo S."/>
            <person name="Riley R."/>
            <person name="Otillar R."/>
            <person name="Haridas S."/>
            <person name="Lipzen A."/>
            <person name="Grimwood J."/>
            <person name="Schmutz J."/>
            <person name="Clum A."/>
            <person name="Reid I.D."/>
            <person name="Moisan M.C."/>
            <person name="Butler G."/>
            <person name="Nguyen T.T.M."/>
            <person name="Dewar K."/>
            <person name="Conant G."/>
            <person name="Drula E."/>
            <person name="Henrissat B."/>
            <person name="Hansel C."/>
            <person name="Singer S."/>
            <person name="Hutchinson M.I."/>
            <person name="de Vries R.P."/>
            <person name="Natvig D.O."/>
            <person name="Powell A.J."/>
            <person name="Tsang A."/>
            <person name="Grigoriev I.V."/>
        </authorList>
    </citation>
    <scope>NUCLEOTIDE SEQUENCE [LARGE SCALE GENOMIC DNA]</scope>
    <source>
        <strain evidence="2 3">CBS 494.80</strain>
    </source>
</reference>
<comment type="caution">
    <text evidence="2">The sequence shown here is derived from an EMBL/GenBank/DDBJ whole genome shotgun (WGS) entry which is preliminary data.</text>
</comment>
<organism evidence="2 3">
    <name type="scientific">Oculimacula yallundae</name>
    <dbReference type="NCBI Taxonomy" id="86028"/>
    <lineage>
        <taxon>Eukaryota</taxon>
        <taxon>Fungi</taxon>
        <taxon>Dikarya</taxon>
        <taxon>Ascomycota</taxon>
        <taxon>Pezizomycotina</taxon>
        <taxon>Leotiomycetes</taxon>
        <taxon>Helotiales</taxon>
        <taxon>Ploettnerulaceae</taxon>
        <taxon>Oculimacula</taxon>
    </lineage>
</organism>
<gene>
    <name evidence="2" type="ORF">VTL71DRAFT_14915</name>
</gene>
<name>A0ABR4CF81_9HELO</name>
<accession>A0ABR4CF81</accession>
<feature type="compositionally biased region" description="Polar residues" evidence="1">
    <location>
        <begin position="1"/>
        <end position="17"/>
    </location>
</feature>
<dbReference type="Proteomes" id="UP001595075">
    <property type="component" value="Unassembled WGS sequence"/>
</dbReference>
<protein>
    <submittedName>
        <fullName evidence="2">Uncharacterized protein</fullName>
    </submittedName>
</protein>
<sequence length="224" mass="24149">MAPTKSTNPSETTNHSVLQERPQLSHGMYTRAMIAKMTPAHVKVESKAIASPNPVFTFASTRKPVTNPLEPRRSNRLAGVPITLNLHTPTTPNFDSPSCPPSFMKLRSRTVATNLAVAGGRVGKSSRVTKSSKVVKKPTATAIVSPIAEKMYKAIMKSHPSLTVQSRSMPALASSVVSSRNEAHVSTQVTVPSQATFANQPQASDQTISYNDLTLRIKSPPNHK</sequence>
<evidence type="ECO:0000313" key="3">
    <source>
        <dbReference type="Proteomes" id="UP001595075"/>
    </source>
</evidence>
<keyword evidence="3" id="KW-1185">Reference proteome</keyword>
<dbReference type="EMBL" id="JAZHXI010000008">
    <property type="protein sequence ID" value="KAL2068578.1"/>
    <property type="molecule type" value="Genomic_DNA"/>
</dbReference>
<proteinExistence type="predicted"/>
<evidence type="ECO:0000256" key="1">
    <source>
        <dbReference type="SAM" id="MobiDB-lite"/>
    </source>
</evidence>
<evidence type="ECO:0000313" key="2">
    <source>
        <dbReference type="EMBL" id="KAL2068578.1"/>
    </source>
</evidence>